<dbReference type="SMART" id="SM00353">
    <property type="entry name" value="HLH"/>
    <property type="match status" value="1"/>
</dbReference>
<dbReference type="SUPFAM" id="SSF47459">
    <property type="entry name" value="HLH, helix-loop-helix DNA-binding domain"/>
    <property type="match status" value="1"/>
</dbReference>
<dbReference type="Pfam" id="PF00010">
    <property type="entry name" value="HLH"/>
    <property type="match status" value="1"/>
</dbReference>
<evidence type="ECO:0000313" key="9">
    <source>
        <dbReference type="EMBL" id="EFJ02611.1"/>
    </source>
</evidence>
<dbReference type="GO" id="GO:0046983">
    <property type="term" value="F:protein dimerization activity"/>
    <property type="evidence" value="ECO:0007669"/>
    <property type="project" value="InterPro"/>
</dbReference>
<dbReference type="HOGENOM" id="CLU_052375_1_0_1"/>
<dbReference type="OMA" id="HVNEALM"/>
<feature type="compositionally biased region" description="Basic residues" evidence="7">
    <location>
        <begin position="144"/>
        <end position="153"/>
    </location>
</feature>
<dbReference type="AlphaFoldDB" id="D8PK37"/>
<dbReference type="VEuPathDB" id="FungiDB:SCHCODRAFT_02662718"/>
<dbReference type="PANTHER" id="PTHR15741:SF27">
    <property type="entry name" value="TRANSCRIPTION FACTOR AP-4"/>
    <property type="match status" value="1"/>
</dbReference>
<dbReference type="GeneID" id="9594730"/>
<dbReference type="PROSITE" id="PS50888">
    <property type="entry name" value="BHLH"/>
    <property type="match status" value="1"/>
</dbReference>
<dbReference type="GO" id="GO:0000978">
    <property type="term" value="F:RNA polymerase II cis-regulatory region sequence-specific DNA binding"/>
    <property type="evidence" value="ECO:0007669"/>
    <property type="project" value="TreeGrafter"/>
</dbReference>
<evidence type="ECO:0000259" key="8">
    <source>
        <dbReference type="PROSITE" id="PS50888"/>
    </source>
</evidence>
<dbReference type="InParanoid" id="D8PK37"/>
<keyword evidence="6" id="KW-0175">Coiled coil</keyword>
<evidence type="ECO:0000256" key="3">
    <source>
        <dbReference type="ARBA" id="ARBA00023125"/>
    </source>
</evidence>
<organism evidence="10">
    <name type="scientific">Schizophyllum commune (strain H4-8 / FGSC 9210)</name>
    <name type="common">Split gill fungus</name>
    <dbReference type="NCBI Taxonomy" id="578458"/>
    <lineage>
        <taxon>Eukaryota</taxon>
        <taxon>Fungi</taxon>
        <taxon>Dikarya</taxon>
        <taxon>Basidiomycota</taxon>
        <taxon>Agaricomycotina</taxon>
        <taxon>Agaricomycetes</taxon>
        <taxon>Agaricomycetidae</taxon>
        <taxon>Agaricales</taxon>
        <taxon>Schizophyllaceae</taxon>
        <taxon>Schizophyllum</taxon>
    </lineage>
</organism>
<evidence type="ECO:0000256" key="6">
    <source>
        <dbReference type="SAM" id="Coils"/>
    </source>
</evidence>
<dbReference type="Proteomes" id="UP000007431">
    <property type="component" value="Unassembled WGS sequence"/>
</dbReference>
<dbReference type="InterPro" id="IPR052207">
    <property type="entry name" value="Max-like/E-box_TFs"/>
</dbReference>
<dbReference type="InterPro" id="IPR036638">
    <property type="entry name" value="HLH_DNA-bd_sf"/>
</dbReference>
<dbReference type="Gene3D" id="4.10.280.10">
    <property type="entry name" value="Helix-loop-helix DNA-binding domain"/>
    <property type="match status" value="1"/>
</dbReference>
<evidence type="ECO:0000256" key="2">
    <source>
        <dbReference type="ARBA" id="ARBA00023015"/>
    </source>
</evidence>
<dbReference type="GO" id="GO:0000981">
    <property type="term" value="F:DNA-binding transcription factor activity, RNA polymerase II-specific"/>
    <property type="evidence" value="ECO:0007669"/>
    <property type="project" value="TreeGrafter"/>
</dbReference>
<proteinExistence type="predicted"/>
<reference evidence="9 10" key="1">
    <citation type="journal article" date="2010" name="Nat. Biotechnol.">
        <title>Genome sequence of the model mushroom Schizophyllum commune.</title>
        <authorList>
            <person name="Ohm R.A."/>
            <person name="de Jong J.F."/>
            <person name="Lugones L.G."/>
            <person name="Aerts A."/>
            <person name="Kothe E."/>
            <person name="Stajich J.E."/>
            <person name="de Vries R.P."/>
            <person name="Record E."/>
            <person name="Levasseur A."/>
            <person name="Baker S.E."/>
            <person name="Bartholomew K.A."/>
            <person name="Coutinho P.M."/>
            <person name="Erdmann S."/>
            <person name="Fowler T.J."/>
            <person name="Gathman A.C."/>
            <person name="Lombard V."/>
            <person name="Henrissat B."/>
            <person name="Knabe N."/>
            <person name="Kuees U."/>
            <person name="Lilly W.W."/>
            <person name="Lindquist E."/>
            <person name="Lucas S."/>
            <person name="Magnuson J.K."/>
            <person name="Piumi F."/>
            <person name="Raudaskoski M."/>
            <person name="Salamov A."/>
            <person name="Schmutz J."/>
            <person name="Schwarze F.W.M.R."/>
            <person name="vanKuyk P.A."/>
            <person name="Horton J.S."/>
            <person name="Grigoriev I.V."/>
            <person name="Woesten H.A.B."/>
        </authorList>
    </citation>
    <scope>NUCLEOTIDE SEQUENCE [LARGE SCALE GENOMIC DNA]</scope>
    <source>
        <strain evidence="10">H4-8 / FGSC 9210</strain>
    </source>
</reference>
<protein>
    <submittedName>
        <fullName evidence="9">Expressed protein</fullName>
    </submittedName>
</protein>
<dbReference type="GO" id="GO:0005634">
    <property type="term" value="C:nucleus"/>
    <property type="evidence" value="ECO:0007669"/>
    <property type="project" value="UniProtKB-SubCell"/>
</dbReference>
<feature type="compositionally biased region" description="Acidic residues" evidence="7">
    <location>
        <begin position="160"/>
        <end position="169"/>
    </location>
</feature>
<dbReference type="RefSeq" id="XP_003037513.1">
    <property type="nucleotide sequence ID" value="XM_003037467.1"/>
</dbReference>
<dbReference type="PANTHER" id="PTHR15741">
    <property type="entry name" value="BASIC HELIX-LOOP-HELIX ZIP TRANSCRIPTION FACTOR"/>
    <property type="match status" value="1"/>
</dbReference>
<dbReference type="eggNOG" id="ENOG502SFZ4">
    <property type="taxonomic scope" value="Eukaryota"/>
</dbReference>
<keyword evidence="4" id="KW-0804">Transcription</keyword>
<evidence type="ECO:0000313" key="10">
    <source>
        <dbReference type="Proteomes" id="UP000007431"/>
    </source>
</evidence>
<keyword evidence="10" id="KW-1185">Reference proteome</keyword>
<keyword evidence="3" id="KW-0238">DNA-binding</keyword>
<accession>D8PK37</accession>
<dbReference type="STRING" id="578458.D8PK37"/>
<evidence type="ECO:0000256" key="4">
    <source>
        <dbReference type="ARBA" id="ARBA00023163"/>
    </source>
</evidence>
<keyword evidence="2" id="KW-0805">Transcription regulation</keyword>
<feature type="region of interest" description="Disordered" evidence="7">
    <location>
        <begin position="93"/>
        <end position="182"/>
    </location>
</feature>
<name>D8PK37_SCHCM</name>
<dbReference type="OrthoDB" id="5778525at2759"/>
<feature type="coiled-coil region" evidence="6">
    <location>
        <begin position="191"/>
        <end position="266"/>
    </location>
</feature>
<feature type="domain" description="BHLH" evidence="8">
    <location>
        <begin position="185"/>
        <end position="235"/>
    </location>
</feature>
<dbReference type="KEGG" id="scm:SCHCO_02662718"/>
<dbReference type="InterPro" id="IPR011598">
    <property type="entry name" value="bHLH_dom"/>
</dbReference>
<evidence type="ECO:0000256" key="7">
    <source>
        <dbReference type="SAM" id="MobiDB-lite"/>
    </source>
</evidence>
<comment type="subcellular location">
    <subcellularLocation>
        <location evidence="1">Nucleus</location>
    </subcellularLocation>
</comment>
<sequence length="284" mass="31583">MDSYDHSKPYSVDTMDPSQLNYSADMGLSEYIHFPHESPMQYADMSLPPVASSEPMDFQTLNMSNYDTNYASSATYSPARPITPLDGASISPHALAYPPSAGELSSDGMTSGRRSRGSGSPAPYSTAQRAAHRYTPMGNPATRPRVRAQRKGSLKSNDDRDSDEDDDDFQPIGPATGGVDSKRETIRRQRIESEQRRRDELREGYARLKDTLPRTPQKSSKVVLLDRAVCRIKHLEVENASLHDKAMEVQRELQRQRAINEQLLMRVAGTALPSGMPQAMPMAH</sequence>
<keyword evidence="5" id="KW-0539">Nucleus</keyword>
<gene>
    <name evidence="9" type="ORF">SCHCODRAFT_84275</name>
</gene>
<evidence type="ECO:0000256" key="5">
    <source>
        <dbReference type="ARBA" id="ARBA00023242"/>
    </source>
</evidence>
<dbReference type="EMBL" id="GL377302">
    <property type="protein sequence ID" value="EFJ02611.1"/>
    <property type="molecule type" value="Genomic_DNA"/>
</dbReference>
<evidence type="ECO:0000256" key="1">
    <source>
        <dbReference type="ARBA" id="ARBA00004123"/>
    </source>
</evidence>